<comment type="caution">
    <text evidence="1">The sequence shown here is derived from an EMBL/GenBank/DDBJ whole genome shotgun (WGS) entry which is preliminary data.</text>
</comment>
<name>A0A645E6Z9_9ZZZZ</name>
<dbReference type="EMBL" id="VSSQ01043603">
    <property type="protein sequence ID" value="MPM97309.1"/>
    <property type="molecule type" value="Genomic_DNA"/>
</dbReference>
<dbReference type="AlphaFoldDB" id="A0A645E6Z9"/>
<evidence type="ECO:0000313" key="1">
    <source>
        <dbReference type="EMBL" id="MPM97309.1"/>
    </source>
</evidence>
<sequence length="100" mass="11172">MHVVRSGDGDKLNRRIGQQLFARSVGVDFAALRQFVAFGVDVVHADQFDAFHALHFFGMESAHPAVADHGSADHFSAHNLLSFLFMNTSLREEKNNIYLV</sequence>
<accession>A0A645E6Z9</accession>
<protein>
    <submittedName>
        <fullName evidence="1">Uncharacterized protein</fullName>
    </submittedName>
</protein>
<reference evidence="1" key="1">
    <citation type="submission" date="2019-08" db="EMBL/GenBank/DDBJ databases">
        <authorList>
            <person name="Kucharzyk K."/>
            <person name="Murdoch R.W."/>
            <person name="Higgins S."/>
            <person name="Loffler F."/>
        </authorList>
    </citation>
    <scope>NUCLEOTIDE SEQUENCE</scope>
</reference>
<organism evidence="1">
    <name type="scientific">bioreactor metagenome</name>
    <dbReference type="NCBI Taxonomy" id="1076179"/>
    <lineage>
        <taxon>unclassified sequences</taxon>
        <taxon>metagenomes</taxon>
        <taxon>ecological metagenomes</taxon>
    </lineage>
</organism>
<proteinExistence type="predicted"/>
<gene>
    <name evidence="1" type="ORF">SDC9_144482</name>
</gene>